<reference evidence="1 2" key="1">
    <citation type="submission" date="2024-01" db="EMBL/GenBank/DDBJ databases">
        <title>The genomes of 5 underutilized Papilionoideae crops provide insights into root nodulation and disease resistanc.</title>
        <authorList>
            <person name="Jiang F."/>
        </authorList>
    </citation>
    <scope>NUCLEOTIDE SEQUENCE [LARGE SCALE GENOMIC DNA]</scope>
    <source>
        <strain evidence="1">LVBAO_FW01</strain>
        <tissue evidence="1">Leaves</tissue>
    </source>
</reference>
<dbReference type="EMBL" id="JAYMYQ010000002">
    <property type="protein sequence ID" value="KAK7351248.1"/>
    <property type="molecule type" value="Genomic_DNA"/>
</dbReference>
<proteinExistence type="predicted"/>
<evidence type="ECO:0000313" key="1">
    <source>
        <dbReference type="EMBL" id="KAK7351248.1"/>
    </source>
</evidence>
<evidence type="ECO:0000313" key="2">
    <source>
        <dbReference type="Proteomes" id="UP001367508"/>
    </source>
</evidence>
<accession>A0AAN9MH18</accession>
<dbReference type="AlphaFoldDB" id="A0AAN9MH18"/>
<sequence>MEGRLGPLICHLYVTKCNMAFTNIAFWLYAGIEICIFEGKELIKEEGLMIKFYEMMFGNMECGPLHY</sequence>
<name>A0AAN9MH18_CANGL</name>
<comment type="caution">
    <text evidence="1">The sequence shown here is derived from an EMBL/GenBank/DDBJ whole genome shotgun (WGS) entry which is preliminary data.</text>
</comment>
<gene>
    <name evidence="1" type="ORF">VNO77_10553</name>
</gene>
<keyword evidence="2" id="KW-1185">Reference proteome</keyword>
<protein>
    <submittedName>
        <fullName evidence="1">Uncharacterized protein</fullName>
    </submittedName>
</protein>
<organism evidence="1 2">
    <name type="scientific">Canavalia gladiata</name>
    <name type="common">Sword bean</name>
    <name type="synonym">Dolichos gladiatus</name>
    <dbReference type="NCBI Taxonomy" id="3824"/>
    <lineage>
        <taxon>Eukaryota</taxon>
        <taxon>Viridiplantae</taxon>
        <taxon>Streptophyta</taxon>
        <taxon>Embryophyta</taxon>
        <taxon>Tracheophyta</taxon>
        <taxon>Spermatophyta</taxon>
        <taxon>Magnoliopsida</taxon>
        <taxon>eudicotyledons</taxon>
        <taxon>Gunneridae</taxon>
        <taxon>Pentapetalae</taxon>
        <taxon>rosids</taxon>
        <taxon>fabids</taxon>
        <taxon>Fabales</taxon>
        <taxon>Fabaceae</taxon>
        <taxon>Papilionoideae</taxon>
        <taxon>50 kb inversion clade</taxon>
        <taxon>NPAAA clade</taxon>
        <taxon>indigoferoid/millettioid clade</taxon>
        <taxon>Phaseoleae</taxon>
        <taxon>Canavalia</taxon>
    </lineage>
</organism>
<dbReference type="Proteomes" id="UP001367508">
    <property type="component" value="Unassembled WGS sequence"/>
</dbReference>